<gene>
    <name evidence="1" type="ORF">CGZ75_20065</name>
</gene>
<comment type="caution">
    <text evidence="1">The sequence shown here is derived from an EMBL/GenBank/DDBJ whole genome shotgun (WGS) entry which is preliminary data.</text>
</comment>
<organism evidence="1 2">
    <name type="scientific">Paenibacillus herberti</name>
    <dbReference type="NCBI Taxonomy" id="1619309"/>
    <lineage>
        <taxon>Bacteria</taxon>
        <taxon>Bacillati</taxon>
        <taxon>Bacillota</taxon>
        <taxon>Bacilli</taxon>
        <taxon>Bacillales</taxon>
        <taxon>Paenibacillaceae</taxon>
        <taxon>Paenibacillus</taxon>
    </lineage>
</organism>
<keyword evidence="2" id="KW-1185">Reference proteome</keyword>
<dbReference type="RefSeq" id="WP_089526069.1">
    <property type="nucleotide sequence ID" value="NZ_NMUQ01000003.1"/>
</dbReference>
<dbReference type="EMBL" id="NMUQ01000003">
    <property type="protein sequence ID" value="OXM13361.1"/>
    <property type="molecule type" value="Genomic_DNA"/>
</dbReference>
<protein>
    <submittedName>
        <fullName evidence="1">Uncharacterized protein</fullName>
    </submittedName>
</protein>
<name>A0A229NTX3_9BACL</name>
<evidence type="ECO:0000313" key="1">
    <source>
        <dbReference type="EMBL" id="OXM13361.1"/>
    </source>
</evidence>
<accession>A0A229NTX3</accession>
<proteinExistence type="predicted"/>
<dbReference type="Proteomes" id="UP000215145">
    <property type="component" value="Unassembled WGS sequence"/>
</dbReference>
<sequence>MSYEREGVNKLKGSNMGIILVLFILLVIVTCAVNTVNIPPPDDGSSSITATRGFDILNNTQNITFDRVSIEGSVAQPYPMSLIPPGVEIHFNLTSSFTRSTGTVTYIASVNNQYVGGLRFSMVSFAGINTYFSDVITNGAFDTSSSFPLLEPLLTIYDL</sequence>
<reference evidence="1 2" key="1">
    <citation type="submission" date="2017-07" db="EMBL/GenBank/DDBJ databases">
        <title>Paenibacillus herberti R33 genome sequencing and assembly.</title>
        <authorList>
            <person name="Su W."/>
        </authorList>
    </citation>
    <scope>NUCLEOTIDE SEQUENCE [LARGE SCALE GENOMIC DNA]</scope>
    <source>
        <strain evidence="1 2">R33</strain>
    </source>
</reference>
<dbReference type="AlphaFoldDB" id="A0A229NTX3"/>
<evidence type="ECO:0000313" key="2">
    <source>
        <dbReference type="Proteomes" id="UP000215145"/>
    </source>
</evidence>